<protein>
    <submittedName>
        <fullName evidence="1">Uncharacterized protein</fullName>
    </submittedName>
</protein>
<evidence type="ECO:0000313" key="1">
    <source>
        <dbReference type="EMBL" id="PND31594.1"/>
    </source>
</evidence>
<proteinExistence type="predicted"/>
<dbReference type="RefSeq" id="WP_102774687.1">
    <property type="nucleotide sequence ID" value="NZ_POQS01000006.1"/>
</dbReference>
<name>A0A2N8KDQ5_9BURK</name>
<dbReference type="EMBL" id="POQS01000006">
    <property type="protein sequence ID" value="PND31594.1"/>
    <property type="molecule type" value="Genomic_DNA"/>
</dbReference>
<organism evidence="1 2">
    <name type="scientific">Achromobacter pulmonis</name>
    <dbReference type="NCBI Taxonomy" id="1389932"/>
    <lineage>
        <taxon>Bacteria</taxon>
        <taxon>Pseudomonadati</taxon>
        <taxon>Pseudomonadota</taxon>
        <taxon>Betaproteobacteria</taxon>
        <taxon>Burkholderiales</taxon>
        <taxon>Alcaligenaceae</taxon>
        <taxon>Achromobacter</taxon>
    </lineage>
</organism>
<gene>
    <name evidence="1" type="ORF">C1I89_22435</name>
</gene>
<evidence type="ECO:0000313" key="2">
    <source>
        <dbReference type="Proteomes" id="UP000235994"/>
    </source>
</evidence>
<sequence length="81" mass="9341">MSTENPIYMNDHGAHHYAVHCQRHGVGEQPWTVYVEVFREKELVLPMRSLDDQAFQSYEEARQAGAAVAEQLINQLEGRTR</sequence>
<accession>A0A2N8KDQ5</accession>
<dbReference type="AlphaFoldDB" id="A0A2N8KDQ5"/>
<dbReference type="Proteomes" id="UP000235994">
    <property type="component" value="Unassembled WGS sequence"/>
</dbReference>
<keyword evidence="2" id="KW-1185">Reference proteome</keyword>
<reference evidence="1 2" key="1">
    <citation type="submission" date="2018-01" db="EMBL/GenBank/DDBJ databases">
        <title>The draft genome of an aniline degradation strain ANB-1.</title>
        <authorList>
            <person name="Zhang L."/>
            <person name="Jiang J."/>
        </authorList>
    </citation>
    <scope>NUCLEOTIDE SEQUENCE [LARGE SCALE GENOMIC DNA]</scope>
    <source>
        <strain evidence="1 2">ANB-1</strain>
    </source>
</reference>
<comment type="caution">
    <text evidence="1">The sequence shown here is derived from an EMBL/GenBank/DDBJ whole genome shotgun (WGS) entry which is preliminary data.</text>
</comment>